<dbReference type="Proteomes" id="UP001331761">
    <property type="component" value="Unassembled WGS sequence"/>
</dbReference>
<organism evidence="1 2">
    <name type="scientific">Trichostrongylus colubriformis</name>
    <name type="common">Black scour worm</name>
    <dbReference type="NCBI Taxonomy" id="6319"/>
    <lineage>
        <taxon>Eukaryota</taxon>
        <taxon>Metazoa</taxon>
        <taxon>Ecdysozoa</taxon>
        <taxon>Nematoda</taxon>
        <taxon>Chromadorea</taxon>
        <taxon>Rhabditida</taxon>
        <taxon>Rhabditina</taxon>
        <taxon>Rhabditomorpha</taxon>
        <taxon>Strongyloidea</taxon>
        <taxon>Trichostrongylidae</taxon>
        <taxon>Trichostrongylus</taxon>
    </lineage>
</organism>
<evidence type="ECO:0000313" key="1">
    <source>
        <dbReference type="EMBL" id="KAK5978016.1"/>
    </source>
</evidence>
<protein>
    <submittedName>
        <fullName evidence="1">Uncharacterized protein</fullName>
    </submittedName>
</protein>
<name>A0AAN8ILJ9_TRICO</name>
<keyword evidence="2" id="KW-1185">Reference proteome</keyword>
<dbReference type="EMBL" id="WIXE01009927">
    <property type="protein sequence ID" value="KAK5978016.1"/>
    <property type="molecule type" value="Genomic_DNA"/>
</dbReference>
<sequence length="66" mass="7378">MGEVQSNYEDPFQVLCTNETSPSPRVVVSANASDQACWCVQQNGELQKKSVDWQPCDWFVSAAVLR</sequence>
<dbReference type="AlphaFoldDB" id="A0AAN8ILJ9"/>
<evidence type="ECO:0000313" key="2">
    <source>
        <dbReference type="Proteomes" id="UP001331761"/>
    </source>
</evidence>
<gene>
    <name evidence="1" type="ORF">GCK32_014854</name>
</gene>
<reference evidence="1 2" key="1">
    <citation type="submission" date="2019-10" db="EMBL/GenBank/DDBJ databases">
        <title>Assembly and Annotation for the nematode Trichostrongylus colubriformis.</title>
        <authorList>
            <person name="Martin J."/>
        </authorList>
    </citation>
    <scope>NUCLEOTIDE SEQUENCE [LARGE SCALE GENOMIC DNA]</scope>
    <source>
        <strain evidence="1">G859</strain>
        <tissue evidence="1">Whole worm</tissue>
    </source>
</reference>
<accession>A0AAN8ILJ9</accession>
<comment type="caution">
    <text evidence="1">The sequence shown here is derived from an EMBL/GenBank/DDBJ whole genome shotgun (WGS) entry which is preliminary data.</text>
</comment>
<proteinExistence type="predicted"/>